<feature type="compositionally biased region" description="Acidic residues" evidence="7">
    <location>
        <begin position="85"/>
        <end position="113"/>
    </location>
</feature>
<comment type="function">
    <text evidence="5">Involved in the small subunit (SSU) processome assembly and function, and in the 18S rRNA synthesis. Required for the early cleavages at sites A0, A1 and A2.</text>
</comment>
<dbReference type="PANTHER" id="PTHR12311">
    <property type="entry name" value="ACTIVATOR OF BASAL TRANSCRIPTION 1"/>
    <property type="match status" value="1"/>
</dbReference>
<feature type="compositionally biased region" description="Basic and acidic residues" evidence="7">
    <location>
        <begin position="71"/>
        <end position="82"/>
    </location>
</feature>
<proteinExistence type="inferred from homology"/>
<evidence type="ECO:0000313" key="8">
    <source>
        <dbReference type="EMBL" id="KAJ9669490.1"/>
    </source>
</evidence>
<gene>
    <name evidence="8" type="primary">ESF2</name>
    <name evidence="8" type="ORF">H2201_000357</name>
</gene>
<dbReference type="SUPFAM" id="SSF54928">
    <property type="entry name" value="RNA-binding domain, RBD"/>
    <property type="match status" value="1"/>
</dbReference>
<dbReference type="EMBL" id="JAPDRL010000002">
    <property type="protein sequence ID" value="KAJ9669490.1"/>
    <property type="molecule type" value="Genomic_DNA"/>
</dbReference>
<evidence type="ECO:0000256" key="3">
    <source>
        <dbReference type="ARBA" id="ARBA00022884"/>
    </source>
</evidence>
<organism evidence="8 9">
    <name type="scientific">Coniosporium apollinis</name>
    <dbReference type="NCBI Taxonomy" id="61459"/>
    <lineage>
        <taxon>Eukaryota</taxon>
        <taxon>Fungi</taxon>
        <taxon>Dikarya</taxon>
        <taxon>Ascomycota</taxon>
        <taxon>Pezizomycotina</taxon>
        <taxon>Dothideomycetes</taxon>
        <taxon>Dothideomycetes incertae sedis</taxon>
        <taxon>Coniosporium</taxon>
    </lineage>
</organism>
<feature type="compositionally biased region" description="Acidic residues" evidence="7">
    <location>
        <begin position="11"/>
        <end position="26"/>
    </location>
</feature>
<feature type="compositionally biased region" description="Basic and acidic residues" evidence="7">
    <location>
        <begin position="288"/>
        <end position="302"/>
    </location>
</feature>
<comment type="similarity">
    <text evidence="2">Belongs to the ESF2/ABP1 family.</text>
</comment>
<evidence type="ECO:0000313" key="9">
    <source>
        <dbReference type="Proteomes" id="UP001172684"/>
    </source>
</evidence>
<feature type="region of interest" description="Disordered" evidence="7">
    <location>
        <begin position="1"/>
        <end position="134"/>
    </location>
</feature>
<dbReference type="InterPro" id="IPR012677">
    <property type="entry name" value="Nucleotide-bd_a/b_plait_sf"/>
</dbReference>
<evidence type="ECO:0000256" key="7">
    <source>
        <dbReference type="SAM" id="MobiDB-lite"/>
    </source>
</evidence>
<feature type="compositionally biased region" description="Gly residues" evidence="7">
    <location>
        <begin position="303"/>
        <end position="312"/>
    </location>
</feature>
<dbReference type="CDD" id="cd12263">
    <property type="entry name" value="RRM_ABT1_like"/>
    <property type="match status" value="1"/>
</dbReference>
<dbReference type="InterPro" id="IPR034353">
    <property type="entry name" value="ABT1/ESF2_RRM"/>
</dbReference>
<feature type="compositionally biased region" description="Acidic residues" evidence="7">
    <location>
        <begin position="47"/>
        <end position="69"/>
    </location>
</feature>
<name>A0ABQ9P799_9PEZI</name>
<evidence type="ECO:0000256" key="6">
    <source>
        <dbReference type="ARBA" id="ARBA00032634"/>
    </source>
</evidence>
<keyword evidence="4" id="KW-0539">Nucleus</keyword>
<comment type="caution">
    <text evidence="8">The sequence shown here is derived from an EMBL/GenBank/DDBJ whole genome shotgun (WGS) entry which is preliminary data.</text>
</comment>
<feature type="compositionally biased region" description="Basic and acidic residues" evidence="7">
    <location>
        <begin position="328"/>
        <end position="349"/>
    </location>
</feature>
<evidence type="ECO:0000256" key="1">
    <source>
        <dbReference type="ARBA" id="ARBA00004604"/>
    </source>
</evidence>
<dbReference type="Proteomes" id="UP001172684">
    <property type="component" value="Unassembled WGS sequence"/>
</dbReference>
<protein>
    <recommendedName>
        <fullName evidence="6">18S rRNA factor 2</fullName>
    </recommendedName>
</protein>
<feature type="region of interest" description="Disordered" evidence="7">
    <location>
        <begin position="288"/>
        <end position="355"/>
    </location>
</feature>
<keyword evidence="9" id="KW-1185">Reference proteome</keyword>
<comment type="subcellular location">
    <subcellularLocation>
        <location evidence="1">Nucleus</location>
        <location evidence="1">Nucleolus</location>
    </subcellularLocation>
</comment>
<dbReference type="InterPro" id="IPR035979">
    <property type="entry name" value="RBD_domain_sf"/>
</dbReference>
<evidence type="ECO:0000256" key="4">
    <source>
        <dbReference type="ARBA" id="ARBA00023242"/>
    </source>
</evidence>
<dbReference type="PANTHER" id="PTHR12311:SF7">
    <property type="entry name" value="ACTIVATOR OF BASAL TRANSCRIPTION 1"/>
    <property type="match status" value="1"/>
</dbReference>
<keyword evidence="3" id="KW-0694">RNA-binding</keyword>
<evidence type="ECO:0000256" key="5">
    <source>
        <dbReference type="ARBA" id="ARBA00025024"/>
    </source>
</evidence>
<dbReference type="Gene3D" id="3.30.70.330">
    <property type="match status" value="1"/>
</dbReference>
<accession>A0ABQ9P799</accession>
<dbReference type="InterPro" id="IPR039119">
    <property type="entry name" value="ABT1/Esf2"/>
</dbReference>
<sequence>MTSRKRNEWLDAGESDDEDAGYDSEAVEASKGGALGGRAIKRRKVESDEEGESGGESEIEEEDEEEQTDDVQTRTARDDRFDTAGFDDDEEDGAPHNDDDEEDIGDDFEDDPTDPTSKKNTKLKPLTPAQLAKAQKAAKRTGVIYISRIPPFMKPTTLRRLLSPHGAINRLFLTPESPTSHKSRIRSGGNRKRTFTDGWVEFARKSDAKLVAEMLNTRTIGGKKGGYYYDDVWNIKYLKGFKWHHLTEQIKNENAERAARLRAEIARTGRENKLFLQDVERAKMVEGMEAKRKGSQRGKGEGGLDGTVGGGAAVEDAPRKQEVRRHFRQNEVKVKKPKAKAEQSEEVKRVLSKIF</sequence>
<reference evidence="8" key="1">
    <citation type="submission" date="2022-10" db="EMBL/GenBank/DDBJ databases">
        <title>Culturing micro-colonial fungi from biological soil crusts in the Mojave desert and describing Neophaeococcomyces mojavensis, and introducing the new genera and species Taxawa tesnikishii.</title>
        <authorList>
            <person name="Kurbessoian T."/>
            <person name="Stajich J.E."/>
        </authorList>
    </citation>
    <scope>NUCLEOTIDE SEQUENCE</scope>
    <source>
        <strain evidence="8">TK_1</strain>
    </source>
</reference>
<evidence type="ECO:0000256" key="2">
    <source>
        <dbReference type="ARBA" id="ARBA00005819"/>
    </source>
</evidence>